<feature type="compositionally biased region" description="Pro residues" evidence="1">
    <location>
        <begin position="10"/>
        <end position="20"/>
    </location>
</feature>
<keyword evidence="3" id="KW-1185">Reference proteome</keyword>
<proteinExistence type="predicted"/>
<dbReference type="RefSeq" id="WP_094796980.1">
    <property type="nucleotide sequence ID" value="NZ_NEVK01000006.1"/>
</dbReference>
<feature type="region of interest" description="Disordered" evidence="1">
    <location>
        <begin position="1"/>
        <end position="20"/>
    </location>
</feature>
<evidence type="ECO:0000313" key="2">
    <source>
        <dbReference type="EMBL" id="OZI17957.1"/>
    </source>
</evidence>
<sequence>MNLMAWPEPDLNPPEPPPLTASPHSVLEVLQNPTAWDVDGHDAIWWTERLEERGLFENLTRGDRAVMLMAVLSTTNTWANRLKVEILSAVKVELSE</sequence>
<reference evidence="3" key="1">
    <citation type="submission" date="2017-05" db="EMBL/GenBank/DDBJ databases">
        <title>Complete and WGS of Bordetella genogroups.</title>
        <authorList>
            <person name="Spilker T."/>
            <person name="Lipuma J."/>
        </authorList>
    </citation>
    <scope>NUCLEOTIDE SEQUENCE [LARGE SCALE GENOMIC DNA]</scope>
    <source>
        <strain evidence="3">AU18089</strain>
    </source>
</reference>
<evidence type="ECO:0000313" key="3">
    <source>
        <dbReference type="Proteomes" id="UP000216947"/>
    </source>
</evidence>
<accession>A0A261QZM2</accession>
<protein>
    <submittedName>
        <fullName evidence="2">Uncharacterized protein</fullName>
    </submittedName>
</protein>
<dbReference type="EMBL" id="NEVK01000006">
    <property type="protein sequence ID" value="OZI17957.1"/>
    <property type="molecule type" value="Genomic_DNA"/>
</dbReference>
<name>A0A261QZM2_9BORD</name>
<dbReference type="AlphaFoldDB" id="A0A261QZM2"/>
<evidence type="ECO:0000256" key="1">
    <source>
        <dbReference type="SAM" id="MobiDB-lite"/>
    </source>
</evidence>
<gene>
    <name evidence="2" type="ORF">CAL19_12825</name>
</gene>
<comment type="caution">
    <text evidence="2">The sequence shown here is derived from an EMBL/GenBank/DDBJ whole genome shotgun (WGS) entry which is preliminary data.</text>
</comment>
<organism evidence="2 3">
    <name type="scientific">Bordetella genomosp. 7</name>
    <dbReference type="NCBI Taxonomy" id="1416805"/>
    <lineage>
        <taxon>Bacteria</taxon>
        <taxon>Pseudomonadati</taxon>
        <taxon>Pseudomonadota</taxon>
        <taxon>Betaproteobacteria</taxon>
        <taxon>Burkholderiales</taxon>
        <taxon>Alcaligenaceae</taxon>
        <taxon>Bordetella</taxon>
    </lineage>
</organism>
<dbReference type="Proteomes" id="UP000216947">
    <property type="component" value="Unassembled WGS sequence"/>
</dbReference>